<evidence type="ECO:0000313" key="3">
    <source>
        <dbReference type="EMBL" id="SBT22834.1"/>
    </source>
</evidence>
<dbReference type="Pfam" id="PF13460">
    <property type="entry name" value="NAD_binding_10"/>
    <property type="match status" value="1"/>
</dbReference>
<dbReference type="OrthoDB" id="9785372at2"/>
<dbReference type="InterPro" id="IPR016040">
    <property type="entry name" value="NAD(P)-bd_dom"/>
</dbReference>
<dbReference type="EMBL" id="FLRB01000035">
    <property type="protein sequence ID" value="SBT22834.1"/>
    <property type="molecule type" value="Genomic_DNA"/>
</dbReference>
<dbReference type="PANTHER" id="PTHR15020">
    <property type="entry name" value="FLAVIN REDUCTASE-RELATED"/>
    <property type="match status" value="1"/>
</dbReference>
<dbReference type="Gene3D" id="3.40.50.720">
    <property type="entry name" value="NAD(P)-binding Rossmann-like Domain"/>
    <property type="match status" value="1"/>
</dbReference>
<accession>A0A1C3JW38</accession>
<reference evidence="3 4" key="2">
    <citation type="submission" date="2016-06" db="EMBL/GenBank/DDBJ databases">
        <authorList>
            <person name="Rodrigo-Torres L."/>
            <person name="Arahal D.R."/>
        </authorList>
    </citation>
    <scope>NUCLEOTIDE SEQUENCE [LARGE SCALE GENOMIC DNA]</scope>
    <source>
        <strain evidence="3 4">CECT 5116</strain>
    </source>
</reference>
<gene>
    <name evidence="2" type="ORF">MGA5115_03504</name>
    <name evidence="3" type="ORF">MGA5116_03464</name>
</gene>
<organism evidence="2 5">
    <name type="scientific">Marinomonas gallaica</name>
    <dbReference type="NCBI Taxonomy" id="1806667"/>
    <lineage>
        <taxon>Bacteria</taxon>
        <taxon>Pseudomonadati</taxon>
        <taxon>Pseudomonadota</taxon>
        <taxon>Gammaproteobacteria</taxon>
        <taxon>Oceanospirillales</taxon>
        <taxon>Oceanospirillaceae</taxon>
        <taxon>Marinomonas</taxon>
    </lineage>
</organism>
<feature type="domain" description="NAD(P)-binding" evidence="1">
    <location>
        <begin position="9"/>
        <end position="215"/>
    </location>
</feature>
<evidence type="ECO:0000313" key="4">
    <source>
        <dbReference type="Proteomes" id="UP000092840"/>
    </source>
</evidence>
<protein>
    <recommendedName>
        <fullName evidence="1">NAD(P)-binding domain-containing protein</fullName>
    </recommendedName>
</protein>
<dbReference type="PANTHER" id="PTHR15020:SF11">
    <property type="entry name" value="OS06G0360300 PROTEIN"/>
    <property type="match status" value="1"/>
</dbReference>
<dbReference type="Proteomes" id="UP000092840">
    <property type="component" value="Unassembled WGS sequence"/>
</dbReference>
<reference evidence="2 5" key="1">
    <citation type="submission" date="2016-06" db="EMBL/GenBank/DDBJ databases">
        <authorList>
            <person name="Kjaerup R.B."/>
            <person name="Dalgaard T.S."/>
            <person name="Juul-Madsen H.R."/>
        </authorList>
    </citation>
    <scope>NUCLEOTIDE SEQUENCE [LARGE SCALE GENOMIC DNA]</scope>
    <source>
        <strain evidence="2 5">CECT 5115</strain>
    </source>
</reference>
<dbReference type="SUPFAM" id="SSF51735">
    <property type="entry name" value="NAD(P)-binding Rossmann-fold domains"/>
    <property type="match status" value="1"/>
</dbReference>
<evidence type="ECO:0000313" key="2">
    <source>
        <dbReference type="EMBL" id="SBT19342.1"/>
    </source>
</evidence>
<evidence type="ECO:0000313" key="5">
    <source>
        <dbReference type="Proteomes" id="UP000092871"/>
    </source>
</evidence>
<evidence type="ECO:0000259" key="1">
    <source>
        <dbReference type="Pfam" id="PF13460"/>
    </source>
</evidence>
<dbReference type="RefSeq" id="WP_067038607.1">
    <property type="nucleotide sequence ID" value="NZ_FLRA01000035.1"/>
</dbReference>
<proteinExistence type="predicted"/>
<dbReference type="Proteomes" id="UP000092871">
    <property type="component" value="Unassembled WGS sequence"/>
</dbReference>
<keyword evidence="4" id="KW-1185">Reference proteome</keyword>
<sequence length="245" mass="27503">MKIFIAGLTGATGRLLASQLLANGHTVFGLARDPNTLPINIRSHWNMRIQQGSLLDIPDKELHAVLNEVEGIACCLGHNLTRQGIWGQPRTLVRDAVQRLVELTQHTPMRLVLMSSNGVINIHNNEQLKRVDRAVISILRKILPPHKDNELAAALLQNQTYPNLEWCIVRPDNLVDHDDVTDYKAFASPQLGVITDTGQTSRINVAHFMSTLLTDEVTWENWRGQWPVLYNAADLHEKCVSLSSF</sequence>
<dbReference type="InterPro" id="IPR036291">
    <property type="entry name" value="NAD(P)-bd_dom_sf"/>
</dbReference>
<name>A0A1C3JW38_9GAMM</name>
<dbReference type="EMBL" id="FLRA01000035">
    <property type="protein sequence ID" value="SBT19342.1"/>
    <property type="molecule type" value="Genomic_DNA"/>
</dbReference>
<dbReference type="AlphaFoldDB" id="A0A1C3JW38"/>